<sequence>MSSNEPTSTPLLRANTCVALCSACCILLLAITAVHLFPSLAPSQPSSWGAQIPASIALSSTRTGVGSLTANFHASSEREQRILSFLAQPDNSSWAGWTLGDLEAYLSEQIPVFVAITELQLQGIDMQTPLDSTYLPDSSIGTRLQLVLEPLELTFELRPECLALTTRDATELSQLVRIYDVAPIVRWRPTGGLPTLDDEYQNSYASLLEVLTKCIHTNDWIESGGTNSLTPLVTQQRALLVVLAPTRTQLEVAALLDILNRSQGNPLRHFGMVQNAMAELQAPPAKIQSYSSGCGFPLTP</sequence>
<protein>
    <submittedName>
        <fullName evidence="1">Uncharacterized protein</fullName>
    </submittedName>
</protein>
<keyword evidence="2" id="KW-1185">Reference proteome</keyword>
<reference evidence="1 2" key="1">
    <citation type="submission" date="2019-02" db="EMBL/GenBank/DDBJ databases">
        <title>Deep-cultivation of Planctomycetes and their phenomic and genomic characterization uncovers novel biology.</title>
        <authorList>
            <person name="Wiegand S."/>
            <person name="Jogler M."/>
            <person name="Boedeker C."/>
            <person name="Pinto D."/>
            <person name="Vollmers J."/>
            <person name="Rivas-Marin E."/>
            <person name="Kohn T."/>
            <person name="Peeters S.H."/>
            <person name="Heuer A."/>
            <person name="Rast P."/>
            <person name="Oberbeckmann S."/>
            <person name="Bunk B."/>
            <person name="Jeske O."/>
            <person name="Meyerdierks A."/>
            <person name="Storesund J.E."/>
            <person name="Kallscheuer N."/>
            <person name="Luecker S."/>
            <person name="Lage O.M."/>
            <person name="Pohl T."/>
            <person name="Merkel B.J."/>
            <person name="Hornburger P."/>
            <person name="Mueller R.-W."/>
            <person name="Bruemmer F."/>
            <person name="Labrenz M."/>
            <person name="Spormann A.M."/>
            <person name="Op den Camp H."/>
            <person name="Overmann J."/>
            <person name="Amann R."/>
            <person name="Jetten M.S.M."/>
            <person name="Mascher T."/>
            <person name="Medema M.H."/>
            <person name="Devos D.P."/>
            <person name="Kaster A.-K."/>
            <person name="Ovreas L."/>
            <person name="Rohde M."/>
            <person name="Galperin M.Y."/>
            <person name="Jogler C."/>
        </authorList>
    </citation>
    <scope>NUCLEOTIDE SEQUENCE [LARGE SCALE GENOMIC DNA]</scope>
    <source>
        <strain evidence="1 2">Q31a</strain>
    </source>
</reference>
<dbReference type="Proteomes" id="UP000318017">
    <property type="component" value="Chromosome"/>
</dbReference>
<dbReference type="KEGG" id="ahel:Q31a_12580"/>
<evidence type="ECO:0000313" key="2">
    <source>
        <dbReference type="Proteomes" id="UP000318017"/>
    </source>
</evidence>
<evidence type="ECO:0000313" key="1">
    <source>
        <dbReference type="EMBL" id="QDV22965.1"/>
    </source>
</evidence>
<accession>A0A518G324</accession>
<dbReference type="AlphaFoldDB" id="A0A518G324"/>
<dbReference type="RefSeq" id="WP_145075346.1">
    <property type="nucleotide sequence ID" value="NZ_CP036298.1"/>
</dbReference>
<name>A0A518G324_9BACT</name>
<proteinExistence type="predicted"/>
<gene>
    <name evidence="1" type="ORF">Q31a_12580</name>
</gene>
<dbReference type="EMBL" id="CP036298">
    <property type="protein sequence ID" value="QDV22965.1"/>
    <property type="molecule type" value="Genomic_DNA"/>
</dbReference>
<organism evidence="1 2">
    <name type="scientific">Aureliella helgolandensis</name>
    <dbReference type="NCBI Taxonomy" id="2527968"/>
    <lineage>
        <taxon>Bacteria</taxon>
        <taxon>Pseudomonadati</taxon>
        <taxon>Planctomycetota</taxon>
        <taxon>Planctomycetia</taxon>
        <taxon>Pirellulales</taxon>
        <taxon>Pirellulaceae</taxon>
        <taxon>Aureliella</taxon>
    </lineage>
</organism>